<dbReference type="PROSITE" id="PS50181">
    <property type="entry name" value="FBOX"/>
    <property type="match status" value="1"/>
</dbReference>
<dbReference type="Gramene" id="A01p01080.2_BraZ1">
    <property type="protein sequence ID" value="A01p01080.2_BraZ1.CDS.1"/>
    <property type="gene ID" value="A01g01080.2_BraZ1"/>
</dbReference>
<proteinExistence type="predicted"/>
<dbReference type="SMART" id="SM00612">
    <property type="entry name" value="Kelch"/>
    <property type="match status" value="2"/>
</dbReference>
<dbReference type="InterPro" id="IPR050354">
    <property type="entry name" value="F-box/kelch-repeat_ARATH"/>
</dbReference>
<feature type="region of interest" description="Disordered" evidence="1">
    <location>
        <begin position="1"/>
        <end position="23"/>
    </location>
</feature>
<dbReference type="EMBL" id="LR031571">
    <property type="protein sequence ID" value="VDC73595.1"/>
    <property type="molecule type" value="Genomic_DNA"/>
</dbReference>
<dbReference type="InterPro" id="IPR057499">
    <property type="entry name" value="Kelch_FKB95"/>
</dbReference>
<dbReference type="InterPro" id="IPR036047">
    <property type="entry name" value="F-box-like_dom_sf"/>
</dbReference>
<sequence>MSESFSEEPPRNKKKKPSMSPSFSLSSLPDEVALSCMALLSRSDHASLSRVSKRYRSLVASPELFKIRSQLGYSCFYVCLSIHGPYSTPRWFIISREKTVNRLMTPIPPCPSSHPLKGFSVVSLDCGIYVIGGSITRKREYFRSSDPPSSSVLLLDCRTHTWRQVPSMKVARCEAAAGVVDGKIYVFGGCGHNETYGEVFDPKTQTWTTLPPVPDSVKEYVPFKKTMVMGEKIYPVPFWNSPNLLYYSPNEGIWGRRMKDVDVSKIGTKSYCFSMAENVLYSCDDYGNMFWSEPEDSDWNKVEGLGALHNHFYKPLASFIWDTSPCDELLRTFGTNILIFWFKYNPKNTKVDIWCAEISFERLHDKGEIIGKIEWLQSVAGVKGHSSSHLEVLHSAYVNV</sequence>
<dbReference type="EMBL" id="LS974617">
    <property type="protein sequence ID" value="CAG7886032.1"/>
    <property type="molecule type" value="Genomic_DNA"/>
</dbReference>
<dbReference type="SMART" id="SM00256">
    <property type="entry name" value="FBOX"/>
    <property type="match status" value="1"/>
</dbReference>
<dbReference type="Gene3D" id="1.20.1280.50">
    <property type="match status" value="1"/>
</dbReference>
<evidence type="ECO:0000313" key="3">
    <source>
        <dbReference type="EMBL" id="CAG7886032.1"/>
    </source>
</evidence>
<dbReference type="Pfam" id="PF00646">
    <property type="entry name" value="F-box"/>
    <property type="match status" value="1"/>
</dbReference>
<feature type="domain" description="F-box" evidence="2">
    <location>
        <begin position="22"/>
        <end position="68"/>
    </location>
</feature>
<dbReference type="Gene3D" id="2.120.10.80">
    <property type="entry name" value="Kelch-type beta propeller"/>
    <property type="match status" value="1"/>
</dbReference>
<dbReference type="Pfam" id="PF25210">
    <property type="entry name" value="Kelch_FKB95"/>
    <property type="match status" value="1"/>
</dbReference>
<name>A0A3P5ZBY1_BRACM</name>
<evidence type="ECO:0000259" key="2">
    <source>
        <dbReference type="PROSITE" id="PS50181"/>
    </source>
</evidence>
<dbReference type="InterPro" id="IPR006652">
    <property type="entry name" value="Kelch_1"/>
</dbReference>
<gene>
    <name evidence="4" type="ORF">BRAA01T00097Z</name>
    <name evidence="3" type="ORF">BRAPAZ1V2_A01P01080.2</name>
</gene>
<evidence type="ECO:0000313" key="4">
    <source>
        <dbReference type="EMBL" id="VDC73595.1"/>
    </source>
</evidence>
<organism evidence="4">
    <name type="scientific">Brassica campestris</name>
    <name type="common">Field mustard</name>
    <dbReference type="NCBI Taxonomy" id="3711"/>
    <lineage>
        <taxon>Eukaryota</taxon>
        <taxon>Viridiplantae</taxon>
        <taxon>Streptophyta</taxon>
        <taxon>Embryophyta</taxon>
        <taxon>Tracheophyta</taxon>
        <taxon>Spermatophyta</taxon>
        <taxon>Magnoliopsida</taxon>
        <taxon>eudicotyledons</taxon>
        <taxon>Gunneridae</taxon>
        <taxon>Pentapetalae</taxon>
        <taxon>rosids</taxon>
        <taxon>malvids</taxon>
        <taxon>Brassicales</taxon>
        <taxon>Brassicaceae</taxon>
        <taxon>Brassiceae</taxon>
        <taxon>Brassica</taxon>
    </lineage>
</organism>
<protein>
    <recommendedName>
        <fullName evidence="2">F-box domain-containing protein</fullName>
    </recommendedName>
</protein>
<evidence type="ECO:0000256" key="1">
    <source>
        <dbReference type="SAM" id="MobiDB-lite"/>
    </source>
</evidence>
<dbReference type="SUPFAM" id="SSF81383">
    <property type="entry name" value="F-box domain"/>
    <property type="match status" value="1"/>
</dbReference>
<dbReference type="CDD" id="cd22152">
    <property type="entry name" value="F-box_AtAFR-like"/>
    <property type="match status" value="1"/>
</dbReference>
<accession>A0A3P5ZBY1</accession>
<reference evidence="4" key="1">
    <citation type="submission" date="2018-11" db="EMBL/GenBank/DDBJ databases">
        <authorList>
            <consortium name="Genoscope - CEA"/>
            <person name="William W."/>
        </authorList>
    </citation>
    <scope>NUCLEOTIDE SEQUENCE</scope>
</reference>
<dbReference type="SUPFAM" id="SSF117281">
    <property type="entry name" value="Kelch motif"/>
    <property type="match status" value="1"/>
</dbReference>
<dbReference type="PANTHER" id="PTHR24414:SF178">
    <property type="entry name" value="F-BOX DOMAIN-CONTAINING PROTEIN"/>
    <property type="match status" value="1"/>
</dbReference>
<dbReference type="PANTHER" id="PTHR24414">
    <property type="entry name" value="F-BOX/KELCH-REPEAT PROTEIN SKIP4"/>
    <property type="match status" value="1"/>
</dbReference>
<dbReference type="InterPro" id="IPR001810">
    <property type="entry name" value="F-box_dom"/>
</dbReference>
<dbReference type="Proteomes" id="UP000694005">
    <property type="component" value="Chromosome A01"/>
</dbReference>
<dbReference type="AlphaFoldDB" id="A0A3P5ZBY1"/>
<dbReference type="InterPro" id="IPR015915">
    <property type="entry name" value="Kelch-typ_b-propeller"/>
</dbReference>